<dbReference type="STRING" id="5539.A0A3E2HIK5"/>
<proteinExistence type="predicted"/>
<evidence type="ECO:0000313" key="3">
    <source>
        <dbReference type="Proteomes" id="UP000258309"/>
    </source>
</evidence>
<keyword evidence="1" id="KW-0472">Membrane</keyword>
<dbReference type="InterPro" id="IPR007251">
    <property type="entry name" value="Iron_permease_Fet4"/>
</dbReference>
<organism evidence="2 3">
    <name type="scientific">Scytalidium lignicola</name>
    <name type="common">Hyphomycete</name>
    <dbReference type="NCBI Taxonomy" id="5539"/>
    <lineage>
        <taxon>Eukaryota</taxon>
        <taxon>Fungi</taxon>
        <taxon>Dikarya</taxon>
        <taxon>Ascomycota</taxon>
        <taxon>Pezizomycotina</taxon>
        <taxon>Leotiomycetes</taxon>
        <taxon>Leotiomycetes incertae sedis</taxon>
        <taxon>Scytalidium</taxon>
    </lineage>
</organism>
<protein>
    <submittedName>
        <fullName evidence="2">Uncharacterized protein</fullName>
    </submittedName>
</protein>
<evidence type="ECO:0000256" key="1">
    <source>
        <dbReference type="SAM" id="Phobius"/>
    </source>
</evidence>
<accession>A0A3E2HIK5</accession>
<feature type="transmembrane region" description="Helical" evidence="1">
    <location>
        <begin position="444"/>
        <end position="460"/>
    </location>
</feature>
<feature type="transmembrane region" description="Helical" evidence="1">
    <location>
        <begin position="297"/>
        <end position="319"/>
    </location>
</feature>
<dbReference type="EMBL" id="NCSJ02000043">
    <property type="protein sequence ID" value="RFU32992.1"/>
    <property type="molecule type" value="Genomic_DNA"/>
</dbReference>
<dbReference type="OMA" id="WQVVMQD"/>
<dbReference type="AlphaFoldDB" id="A0A3E2HIK5"/>
<feature type="non-terminal residue" evidence="2">
    <location>
        <position position="1"/>
    </location>
</feature>
<feature type="non-terminal residue" evidence="2">
    <location>
        <position position="519"/>
    </location>
</feature>
<reference evidence="2 3" key="1">
    <citation type="submission" date="2018-05" db="EMBL/GenBank/DDBJ databases">
        <title>Draft genome sequence of Scytalidium lignicola DSM 105466, a ubiquitous saprotrophic fungus.</title>
        <authorList>
            <person name="Buettner E."/>
            <person name="Gebauer A.M."/>
            <person name="Hofrichter M."/>
            <person name="Liers C."/>
            <person name="Kellner H."/>
        </authorList>
    </citation>
    <scope>NUCLEOTIDE SEQUENCE [LARGE SCALE GENOMIC DNA]</scope>
    <source>
        <strain evidence="2 3">DSM 105466</strain>
    </source>
</reference>
<keyword evidence="1" id="KW-0812">Transmembrane</keyword>
<feature type="transmembrane region" description="Helical" evidence="1">
    <location>
        <begin position="72"/>
        <end position="91"/>
    </location>
</feature>
<feature type="transmembrane region" description="Helical" evidence="1">
    <location>
        <begin position="190"/>
        <end position="210"/>
    </location>
</feature>
<feature type="transmembrane region" description="Helical" evidence="1">
    <location>
        <begin position="222"/>
        <end position="242"/>
    </location>
</feature>
<feature type="transmembrane region" description="Helical" evidence="1">
    <location>
        <begin position="331"/>
        <end position="350"/>
    </location>
</feature>
<keyword evidence="3" id="KW-1185">Reference proteome</keyword>
<dbReference type="Pfam" id="PF04120">
    <property type="entry name" value="Iron_permease"/>
    <property type="match status" value="2"/>
</dbReference>
<dbReference type="OrthoDB" id="2224262at2759"/>
<feature type="transmembrane region" description="Helical" evidence="1">
    <location>
        <begin position="409"/>
        <end position="432"/>
    </location>
</feature>
<keyword evidence="1" id="KW-1133">Transmembrane helix</keyword>
<comment type="caution">
    <text evidence="2">The sequence shown here is derived from an EMBL/GenBank/DDBJ whole genome shotgun (WGS) entry which is preliminary data.</text>
</comment>
<name>A0A3E2HIK5_SCYLI</name>
<evidence type="ECO:0000313" key="2">
    <source>
        <dbReference type="EMBL" id="RFU32992.1"/>
    </source>
</evidence>
<sequence length="519" mass="58715">MEQVIRAIRSPGDRRVVEYAAATQVVRNVEKGEEDKVIGFSTRNIPIYNFTNKTKLLDRWLDKIVEFSGSEFMFFTIVTSLLIWAFLGIPFDLSNTWQVTISDAQAIVNMVFDAFIMRQQFNSHDSLMKVSACLRSRTRSNQRMLRKLMASGKYEKINGTQFYELQQTEFSFQLPTENWFGRVSTCVSNIMGHIITVAAFWAGIFIWIGFGKYCNWSNTWQLYINSATSALMVFLLAFLANIRERHQKYTTKCMESIYAVDSTLELRLRLVTDDVVENESVSIPIPNRTRIQRGIDYYADLVGTLIGIAILILVLAVWVAIGPAFRFNANWWLLIGTYAGLVGLNDGFVLRNVCNVLARYEDAEFIRVTYDDIDMLATIGVQLNEECVADNSLTVRMSIAMGDISSHELTVVLGVATIIGLIIGASATGWSVTGQLLCNVPPSIIESFFTMILITGHNIWEAKRRVDLHNIYLRRLKLISYVNTLDKLKEESAEIVNAVVSQVVLSQANFNEVPEVDLS</sequence>
<gene>
    <name evidence="2" type="ORF">B7463_g3356</name>
</gene>
<dbReference type="GO" id="GO:0055085">
    <property type="term" value="P:transmembrane transport"/>
    <property type="evidence" value="ECO:0007669"/>
    <property type="project" value="InterPro"/>
</dbReference>
<dbReference type="Proteomes" id="UP000258309">
    <property type="component" value="Unassembled WGS sequence"/>
</dbReference>